<feature type="coiled-coil region" evidence="1">
    <location>
        <begin position="312"/>
        <end position="346"/>
    </location>
</feature>
<accession>A0AAJ1MPN3</accession>
<proteinExistence type="predicted"/>
<name>A0AAJ1MPN3_9SPIO</name>
<keyword evidence="3" id="KW-0812">Transmembrane</keyword>
<dbReference type="AlphaFoldDB" id="A0AAJ1MPN3"/>
<evidence type="ECO:0000256" key="3">
    <source>
        <dbReference type="SAM" id="Phobius"/>
    </source>
</evidence>
<gene>
    <name evidence="4" type="ORF">PQJ61_15275</name>
</gene>
<evidence type="ECO:0000256" key="1">
    <source>
        <dbReference type="SAM" id="Coils"/>
    </source>
</evidence>
<reference evidence="4 5" key="1">
    <citation type="submission" date="2022-12" db="EMBL/GenBank/DDBJ databases">
        <title>Metagenome assembled genome from gulf of manar.</title>
        <authorList>
            <person name="Kohli P."/>
            <person name="Pk S."/>
            <person name="Venkata Ramana C."/>
            <person name="Sasikala C."/>
        </authorList>
    </citation>
    <scope>NUCLEOTIDE SEQUENCE [LARGE SCALE GENOMIC DNA]</scope>
    <source>
        <strain evidence="4">JB008</strain>
    </source>
</reference>
<keyword evidence="3" id="KW-1133">Transmembrane helix</keyword>
<feature type="compositionally biased region" description="Basic and acidic residues" evidence="2">
    <location>
        <begin position="194"/>
        <end position="207"/>
    </location>
</feature>
<dbReference type="EMBL" id="JAQQAL010000040">
    <property type="protein sequence ID" value="MDC7228124.1"/>
    <property type="molecule type" value="Genomic_DNA"/>
</dbReference>
<comment type="caution">
    <text evidence="4">The sequence shown here is derived from an EMBL/GenBank/DDBJ whole genome shotgun (WGS) entry which is preliminary data.</text>
</comment>
<keyword evidence="3" id="KW-0472">Membrane</keyword>
<keyword evidence="1" id="KW-0175">Coiled coil</keyword>
<feature type="transmembrane region" description="Helical" evidence="3">
    <location>
        <begin position="78"/>
        <end position="100"/>
    </location>
</feature>
<sequence length="690" mass="75856">MSKKITKAPGIFGKPVKKKKWDKKFLRKVYLPEDRKFLSSLAVEKDDMISVDADGLSKKDLKRLKAIGKAIKKNRKGLNFILIFILILLVAGSAFFHFYLKNKLVQRVVENQLENIFLAEVDTAGVNLSIFGGHFSMNLLVIANTEEPMTNLVEFTTVEADIDTAELLQGRVLIEELGFSGMRRGTPRTTSGKLKNDADTGKAAERVEAEDDPSSSGAVENMVGQISALAGNIDVAEIYEQQKENLKSFRLIEESKSSVEGWKTHWQGKTDEWSSRVDDWDASVKYIASVDADSFSDIAGAQSTITKLQSIYQSAETDYKRIQSDYQEAEEQYDEAAALMDEIRSAVDADYAYIESIVTLPAGDKVDWAASILEEQLSMPLKKYLSYLERGLEWYNRFKRYTDKKDAGKSEVRRPSRQLPVPADAPPAFTLVHAFASGEEPGLSYKFDLRNIVSEPDKWDGKASLDLGIDAPSTGAASAMITEDSLEVDVPAVPFDLGDSLSAVDIASFRGSLSVASAVGWDEGRFKGNVELGATDLQLKEAVSDSIVYRLISTSLESVNPLTAAGEFAWTEPDGLSLKLDTELDESLGDAAKALISEGAEEGLAMLKEYLGDQLAGPLDGFESEYGDLEGLVRGIKNYQTDIDGYKDMAKDKIAEIENSVKDKLKSEAENVIKDGASDALKNIGNKLNF</sequence>
<organism evidence="4 5">
    <name type="scientific">Candidatus Thalassospirochaeta sargassi</name>
    <dbReference type="NCBI Taxonomy" id="3119039"/>
    <lineage>
        <taxon>Bacteria</taxon>
        <taxon>Pseudomonadati</taxon>
        <taxon>Spirochaetota</taxon>
        <taxon>Spirochaetia</taxon>
        <taxon>Spirochaetales</taxon>
        <taxon>Spirochaetaceae</taxon>
        <taxon>Candidatus Thalassospirochaeta</taxon>
    </lineage>
</organism>
<protein>
    <recommendedName>
        <fullName evidence="6">TIGR03545 family protein</fullName>
    </recommendedName>
</protein>
<evidence type="ECO:0000313" key="4">
    <source>
        <dbReference type="EMBL" id="MDC7228124.1"/>
    </source>
</evidence>
<feature type="region of interest" description="Disordered" evidence="2">
    <location>
        <begin position="183"/>
        <end position="218"/>
    </location>
</feature>
<dbReference type="Proteomes" id="UP001221217">
    <property type="component" value="Unassembled WGS sequence"/>
</dbReference>
<evidence type="ECO:0000313" key="5">
    <source>
        <dbReference type="Proteomes" id="UP001221217"/>
    </source>
</evidence>
<evidence type="ECO:0008006" key="6">
    <source>
        <dbReference type="Google" id="ProtNLM"/>
    </source>
</evidence>
<evidence type="ECO:0000256" key="2">
    <source>
        <dbReference type="SAM" id="MobiDB-lite"/>
    </source>
</evidence>